<reference evidence="2 3" key="1">
    <citation type="journal article" date="2021" name="Nat. Plants">
        <title>The Taxus genome provides insights into paclitaxel biosynthesis.</title>
        <authorList>
            <person name="Xiong X."/>
            <person name="Gou J."/>
            <person name="Liao Q."/>
            <person name="Li Y."/>
            <person name="Zhou Q."/>
            <person name="Bi G."/>
            <person name="Li C."/>
            <person name="Du R."/>
            <person name="Wang X."/>
            <person name="Sun T."/>
            <person name="Guo L."/>
            <person name="Liang H."/>
            <person name="Lu P."/>
            <person name="Wu Y."/>
            <person name="Zhang Z."/>
            <person name="Ro D.K."/>
            <person name="Shang Y."/>
            <person name="Huang S."/>
            <person name="Yan J."/>
        </authorList>
    </citation>
    <scope>NUCLEOTIDE SEQUENCE [LARGE SCALE GENOMIC DNA]</scope>
    <source>
        <strain evidence="2">Ta-2019</strain>
    </source>
</reference>
<accession>A0AA38LHD3</accession>
<organism evidence="2 3">
    <name type="scientific">Taxus chinensis</name>
    <name type="common">Chinese yew</name>
    <name type="synonym">Taxus wallichiana var. chinensis</name>
    <dbReference type="NCBI Taxonomy" id="29808"/>
    <lineage>
        <taxon>Eukaryota</taxon>
        <taxon>Viridiplantae</taxon>
        <taxon>Streptophyta</taxon>
        <taxon>Embryophyta</taxon>
        <taxon>Tracheophyta</taxon>
        <taxon>Spermatophyta</taxon>
        <taxon>Pinopsida</taxon>
        <taxon>Pinidae</taxon>
        <taxon>Conifers II</taxon>
        <taxon>Cupressales</taxon>
        <taxon>Taxaceae</taxon>
        <taxon>Taxus</taxon>
    </lineage>
</organism>
<comment type="caution">
    <text evidence="2">The sequence shown here is derived from an EMBL/GenBank/DDBJ whole genome shotgun (WGS) entry which is preliminary data.</text>
</comment>
<gene>
    <name evidence="2" type="ORF">KI387_005171</name>
</gene>
<protein>
    <submittedName>
        <fullName evidence="2">Uncharacterized protein</fullName>
    </submittedName>
</protein>
<evidence type="ECO:0000313" key="2">
    <source>
        <dbReference type="EMBL" id="KAH9324993.1"/>
    </source>
</evidence>
<keyword evidence="3" id="KW-1185">Reference proteome</keyword>
<evidence type="ECO:0000256" key="1">
    <source>
        <dbReference type="SAM" id="MobiDB-lite"/>
    </source>
</evidence>
<dbReference type="Proteomes" id="UP000824469">
    <property type="component" value="Unassembled WGS sequence"/>
</dbReference>
<evidence type="ECO:0000313" key="3">
    <source>
        <dbReference type="Proteomes" id="UP000824469"/>
    </source>
</evidence>
<sequence>NLKENIQSKSDLRIKPKKEEKKRKKDKNGLFNKDHHQLQDLLYKDESDKDKLPAGEEVVAEEED</sequence>
<feature type="non-terminal residue" evidence="2">
    <location>
        <position position="1"/>
    </location>
</feature>
<feature type="region of interest" description="Disordered" evidence="1">
    <location>
        <begin position="1"/>
        <end position="64"/>
    </location>
</feature>
<feature type="compositionally biased region" description="Basic and acidic residues" evidence="1">
    <location>
        <begin position="10"/>
        <end position="19"/>
    </location>
</feature>
<name>A0AA38LHD3_TAXCH</name>
<proteinExistence type="predicted"/>
<dbReference type="AlphaFoldDB" id="A0AA38LHD3"/>
<feature type="non-terminal residue" evidence="2">
    <location>
        <position position="64"/>
    </location>
</feature>
<feature type="compositionally biased region" description="Basic and acidic residues" evidence="1">
    <location>
        <begin position="32"/>
        <end position="54"/>
    </location>
</feature>
<dbReference type="EMBL" id="JAHRHJ020000002">
    <property type="protein sequence ID" value="KAH9324993.1"/>
    <property type="molecule type" value="Genomic_DNA"/>
</dbReference>